<dbReference type="PANTHER" id="PTHR43829:SF9">
    <property type="entry name" value="AQUAPORIN-9"/>
    <property type="match status" value="1"/>
</dbReference>
<dbReference type="InterPro" id="IPR022357">
    <property type="entry name" value="MIP_CS"/>
</dbReference>
<dbReference type="InParanoid" id="A0A409YT81"/>
<dbReference type="InterPro" id="IPR050363">
    <property type="entry name" value="MIP/Aquaporin"/>
</dbReference>
<dbReference type="Gene3D" id="1.20.1080.10">
    <property type="entry name" value="Glycerol uptake facilitator protein"/>
    <property type="match status" value="1"/>
</dbReference>
<proteinExistence type="inferred from homology"/>
<evidence type="ECO:0000256" key="1">
    <source>
        <dbReference type="ARBA" id="ARBA00004141"/>
    </source>
</evidence>
<evidence type="ECO:0000256" key="10">
    <source>
        <dbReference type="SAM" id="Phobius"/>
    </source>
</evidence>
<feature type="transmembrane region" description="Helical" evidence="10">
    <location>
        <begin position="6"/>
        <end position="31"/>
    </location>
</feature>
<protein>
    <recommendedName>
        <fullName evidence="13">Aquaporin</fullName>
    </recommendedName>
</protein>
<evidence type="ECO:0000256" key="3">
    <source>
        <dbReference type="ARBA" id="ARBA00022448"/>
    </source>
</evidence>
<evidence type="ECO:0008006" key="13">
    <source>
        <dbReference type="Google" id="ProtNLM"/>
    </source>
</evidence>
<gene>
    <name evidence="11" type="ORF">CVT24_000715</name>
</gene>
<feature type="transmembrane region" description="Helical" evidence="10">
    <location>
        <begin position="43"/>
        <end position="63"/>
    </location>
</feature>
<evidence type="ECO:0000256" key="4">
    <source>
        <dbReference type="ARBA" id="ARBA00022692"/>
    </source>
</evidence>
<evidence type="ECO:0000256" key="6">
    <source>
        <dbReference type="ARBA" id="ARBA00022989"/>
    </source>
</evidence>
<evidence type="ECO:0000256" key="2">
    <source>
        <dbReference type="ARBA" id="ARBA00006175"/>
    </source>
</evidence>
<evidence type="ECO:0000256" key="5">
    <source>
        <dbReference type="ARBA" id="ARBA00022737"/>
    </source>
</evidence>
<evidence type="ECO:0000256" key="8">
    <source>
        <dbReference type="ARBA" id="ARBA00034651"/>
    </source>
</evidence>
<keyword evidence="12" id="KW-1185">Reference proteome</keyword>
<dbReference type="InterPro" id="IPR000425">
    <property type="entry name" value="MIP"/>
</dbReference>
<keyword evidence="6 10" id="KW-1133">Transmembrane helix</keyword>
<dbReference type="InterPro" id="IPR023271">
    <property type="entry name" value="Aquaporin-like"/>
</dbReference>
<dbReference type="PANTHER" id="PTHR43829">
    <property type="entry name" value="AQUAPORIN OR AQUAGLYCEROPORIN RELATED"/>
    <property type="match status" value="1"/>
</dbReference>
<organism evidence="11 12">
    <name type="scientific">Panaeolus cyanescens</name>
    <dbReference type="NCBI Taxonomy" id="181874"/>
    <lineage>
        <taxon>Eukaryota</taxon>
        <taxon>Fungi</taxon>
        <taxon>Dikarya</taxon>
        <taxon>Basidiomycota</taxon>
        <taxon>Agaricomycotina</taxon>
        <taxon>Agaricomycetes</taxon>
        <taxon>Agaricomycetidae</taxon>
        <taxon>Agaricales</taxon>
        <taxon>Agaricineae</taxon>
        <taxon>Galeropsidaceae</taxon>
        <taxon>Panaeolus</taxon>
    </lineage>
</organism>
<dbReference type="STRING" id="181874.A0A409YT81"/>
<dbReference type="GO" id="GO:0015250">
    <property type="term" value="F:water channel activity"/>
    <property type="evidence" value="ECO:0007669"/>
    <property type="project" value="TreeGrafter"/>
</dbReference>
<comment type="subcellular location">
    <subcellularLocation>
        <location evidence="1">Membrane</location>
        <topology evidence="1">Multi-pass membrane protein</topology>
    </subcellularLocation>
</comment>
<dbReference type="GO" id="GO:0015254">
    <property type="term" value="F:glycerol channel activity"/>
    <property type="evidence" value="ECO:0007669"/>
    <property type="project" value="TreeGrafter"/>
</dbReference>
<keyword evidence="5" id="KW-0677">Repeat</keyword>
<keyword evidence="7 10" id="KW-0472">Membrane</keyword>
<comment type="caution">
    <text evidence="11">The sequence shown here is derived from an EMBL/GenBank/DDBJ whole genome shotgun (WGS) entry which is preliminary data.</text>
</comment>
<evidence type="ECO:0000313" key="11">
    <source>
        <dbReference type="EMBL" id="PPR06168.1"/>
    </source>
</evidence>
<keyword evidence="4 9" id="KW-0812">Transmembrane</keyword>
<dbReference type="SUPFAM" id="SSF81338">
    <property type="entry name" value="Aquaporin-like"/>
    <property type="match status" value="1"/>
</dbReference>
<reference evidence="11 12" key="1">
    <citation type="journal article" date="2018" name="Evol. Lett.">
        <title>Horizontal gene cluster transfer increased hallucinogenic mushroom diversity.</title>
        <authorList>
            <person name="Reynolds H.T."/>
            <person name="Vijayakumar V."/>
            <person name="Gluck-Thaler E."/>
            <person name="Korotkin H.B."/>
            <person name="Matheny P.B."/>
            <person name="Slot J.C."/>
        </authorList>
    </citation>
    <scope>NUCLEOTIDE SEQUENCE [LARGE SCALE GENOMIC DNA]</scope>
    <source>
        <strain evidence="11 12">2629</strain>
    </source>
</reference>
<dbReference type="Proteomes" id="UP000284842">
    <property type="component" value="Unassembled WGS sequence"/>
</dbReference>
<accession>A0A409YT81</accession>
<feature type="transmembrane region" description="Helical" evidence="10">
    <location>
        <begin position="83"/>
        <end position="114"/>
    </location>
</feature>
<feature type="transmembrane region" description="Helical" evidence="10">
    <location>
        <begin position="126"/>
        <end position="145"/>
    </location>
</feature>
<evidence type="ECO:0000256" key="7">
    <source>
        <dbReference type="ARBA" id="ARBA00023136"/>
    </source>
</evidence>
<dbReference type="PROSITE" id="PS00221">
    <property type="entry name" value="MIP"/>
    <property type="match status" value="1"/>
</dbReference>
<dbReference type="EMBL" id="NHTK01000699">
    <property type="protein sequence ID" value="PPR06168.1"/>
    <property type="molecule type" value="Genomic_DNA"/>
</dbReference>
<dbReference type="Pfam" id="PF00230">
    <property type="entry name" value="MIP"/>
    <property type="match status" value="1"/>
</dbReference>
<dbReference type="AlphaFoldDB" id="A0A409YT81"/>
<dbReference type="OrthoDB" id="3222at2759"/>
<evidence type="ECO:0000313" key="12">
    <source>
        <dbReference type="Proteomes" id="UP000284842"/>
    </source>
</evidence>
<name>A0A409YT81_9AGAR</name>
<keyword evidence="3 9" id="KW-0813">Transport</keyword>
<dbReference type="PRINTS" id="PR00783">
    <property type="entry name" value="MINTRINSICP"/>
</dbReference>
<dbReference type="GO" id="GO:0005886">
    <property type="term" value="C:plasma membrane"/>
    <property type="evidence" value="ECO:0007669"/>
    <property type="project" value="TreeGrafter"/>
</dbReference>
<evidence type="ECO:0000256" key="9">
    <source>
        <dbReference type="RuleBase" id="RU000477"/>
    </source>
</evidence>
<comment type="similarity">
    <text evidence="2 9">Belongs to the MIP/aquaporin (TC 1.A.8) family.</text>
</comment>
<sequence>MHYLPGLGLGIWISIGVSGGHVNPSITLALAARRGFPWRKVPIYIMGQIIGAVIGAALSWSQYSHAINIVEDGGLTGSTASLFATYALPYVTAATCFFSEFLGTGVLAFVLFMTMDKRNLLAPPHAFLPLVAAITLLALGVSLGMQTGKPRFKLHLFFIQPELDHFAGFGFNPARDLGTRIFLSMAGYGPHVWSYRRQYWLWTPIMGSTLGALVAVSTYDLFLREWSIETSPSSQANLTDQLAVEVEHPV</sequence>
<comment type="catalytic activity">
    <reaction evidence="8">
        <text>H2O(in) = H2O(out)</text>
        <dbReference type="Rhea" id="RHEA:29667"/>
        <dbReference type="ChEBI" id="CHEBI:15377"/>
    </reaction>
</comment>